<dbReference type="InterPro" id="IPR002481">
    <property type="entry name" value="FUR"/>
</dbReference>
<dbReference type="GO" id="GO:0005829">
    <property type="term" value="C:cytosol"/>
    <property type="evidence" value="ECO:0007669"/>
    <property type="project" value="TreeGrafter"/>
</dbReference>
<feature type="binding site" evidence="7">
    <location>
        <position position="92"/>
    </location>
    <ligand>
        <name>Zn(2+)</name>
        <dbReference type="ChEBI" id="CHEBI:29105"/>
    </ligand>
</feature>
<evidence type="ECO:0000256" key="2">
    <source>
        <dbReference type="ARBA" id="ARBA00022491"/>
    </source>
</evidence>
<dbReference type="GO" id="GO:0000976">
    <property type="term" value="F:transcription cis-regulatory region binding"/>
    <property type="evidence" value="ECO:0007669"/>
    <property type="project" value="TreeGrafter"/>
</dbReference>
<dbReference type="AlphaFoldDB" id="A0A6P1GM26"/>
<evidence type="ECO:0000256" key="1">
    <source>
        <dbReference type="ARBA" id="ARBA00007957"/>
    </source>
</evidence>
<dbReference type="GO" id="GO:0003700">
    <property type="term" value="F:DNA-binding transcription factor activity"/>
    <property type="evidence" value="ECO:0007669"/>
    <property type="project" value="InterPro"/>
</dbReference>
<comment type="cofactor">
    <cofactor evidence="8">
        <name>Mn(2+)</name>
        <dbReference type="ChEBI" id="CHEBI:29035"/>
    </cofactor>
    <cofactor evidence="8">
        <name>Fe(2+)</name>
        <dbReference type="ChEBI" id="CHEBI:29033"/>
    </cofactor>
    <text evidence="8">Binds 1 Mn(2+) or Fe(2+) ion per subunit.</text>
</comment>
<evidence type="ECO:0000313" key="10">
    <source>
        <dbReference type="Proteomes" id="UP000464086"/>
    </source>
</evidence>
<dbReference type="RefSeq" id="WP_159367751.1">
    <property type="nucleotide sequence ID" value="NZ_CP047218.1"/>
</dbReference>
<keyword evidence="5" id="KW-0238">DNA-binding</keyword>
<dbReference type="Gene3D" id="1.10.10.10">
    <property type="entry name" value="Winged helix-like DNA-binding domain superfamily/Winged helix DNA-binding domain"/>
    <property type="match status" value="1"/>
</dbReference>
<accession>A0A6P1GM26</accession>
<keyword evidence="6" id="KW-0804">Transcription</keyword>
<evidence type="ECO:0000313" key="9">
    <source>
        <dbReference type="EMBL" id="QHD69635.1"/>
    </source>
</evidence>
<sequence>MVRAMTSWRSKPARRRNPQEIEALVLEAIAAADGPISAYDIADVTSRAGSPLVPNQVYRTLGRLIEQGRVQRIESLNAYLLRDNDADACMICNDCHRVRLFDVPELRAIMSRAAGAAGFSLEQHVIEIHGHCATCSADLHNSEPISRSKSTEDHHARQSG</sequence>
<organism evidence="9 10">
    <name type="scientific">Sphingobium yanoikuyae</name>
    <name type="common">Sphingomonas yanoikuyae</name>
    <dbReference type="NCBI Taxonomy" id="13690"/>
    <lineage>
        <taxon>Bacteria</taxon>
        <taxon>Pseudomonadati</taxon>
        <taxon>Pseudomonadota</taxon>
        <taxon>Alphaproteobacteria</taxon>
        <taxon>Sphingomonadales</taxon>
        <taxon>Sphingomonadaceae</taxon>
        <taxon>Sphingobium</taxon>
    </lineage>
</organism>
<evidence type="ECO:0000256" key="7">
    <source>
        <dbReference type="PIRSR" id="PIRSR602481-1"/>
    </source>
</evidence>
<dbReference type="InterPro" id="IPR036390">
    <property type="entry name" value="WH_DNA-bd_sf"/>
</dbReference>
<dbReference type="InterPro" id="IPR043135">
    <property type="entry name" value="Fur_C"/>
</dbReference>
<dbReference type="Proteomes" id="UP000464086">
    <property type="component" value="Chromosome"/>
</dbReference>
<comment type="cofactor">
    <cofactor evidence="7">
        <name>Zn(2+)</name>
        <dbReference type="ChEBI" id="CHEBI:29105"/>
    </cofactor>
    <text evidence="7">Binds 1 zinc ion per subunit.</text>
</comment>
<feature type="binding site" evidence="7">
    <location>
        <position position="95"/>
    </location>
    <ligand>
        <name>Zn(2+)</name>
        <dbReference type="ChEBI" id="CHEBI:29105"/>
    </ligand>
</feature>
<dbReference type="InterPro" id="IPR036388">
    <property type="entry name" value="WH-like_DNA-bd_sf"/>
</dbReference>
<gene>
    <name evidence="9" type="ORF">GS397_23075</name>
</gene>
<protein>
    <submittedName>
        <fullName evidence="9">Transcriptional repressor</fullName>
    </submittedName>
</protein>
<comment type="similarity">
    <text evidence="1">Belongs to the Fur family.</text>
</comment>
<dbReference type="GO" id="GO:0045892">
    <property type="term" value="P:negative regulation of DNA-templated transcription"/>
    <property type="evidence" value="ECO:0007669"/>
    <property type="project" value="TreeGrafter"/>
</dbReference>
<feature type="binding site" evidence="7">
    <location>
        <position position="135"/>
    </location>
    <ligand>
        <name>Zn(2+)</name>
        <dbReference type="ChEBI" id="CHEBI:29105"/>
    </ligand>
</feature>
<dbReference type="SUPFAM" id="SSF46785">
    <property type="entry name" value="Winged helix' DNA-binding domain"/>
    <property type="match status" value="1"/>
</dbReference>
<proteinExistence type="inferred from homology"/>
<keyword evidence="8" id="KW-0408">Iron</keyword>
<dbReference type="Gene3D" id="3.30.1490.190">
    <property type="match status" value="1"/>
</dbReference>
<dbReference type="PANTHER" id="PTHR33202:SF6">
    <property type="entry name" value="ZINC UPTAKE REGULATION PROTEIN"/>
    <property type="match status" value="1"/>
</dbReference>
<dbReference type="EMBL" id="CP047218">
    <property type="protein sequence ID" value="QHD69635.1"/>
    <property type="molecule type" value="Genomic_DNA"/>
</dbReference>
<feature type="binding site" evidence="8">
    <location>
        <position position="124"/>
    </location>
    <ligand>
        <name>Fe cation</name>
        <dbReference type="ChEBI" id="CHEBI:24875"/>
    </ligand>
</feature>
<dbReference type="GO" id="GO:1900376">
    <property type="term" value="P:regulation of secondary metabolite biosynthetic process"/>
    <property type="evidence" value="ECO:0007669"/>
    <property type="project" value="TreeGrafter"/>
</dbReference>
<feature type="binding site" evidence="7">
    <location>
        <position position="132"/>
    </location>
    <ligand>
        <name>Zn(2+)</name>
        <dbReference type="ChEBI" id="CHEBI:29105"/>
    </ligand>
</feature>
<evidence type="ECO:0000256" key="8">
    <source>
        <dbReference type="PIRSR" id="PIRSR602481-2"/>
    </source>
</evidence>
<evidence type="ECO:0000256" key="4">
    <source>
        <dbReference type="ARBA" id="ARBA00023015"/>
    </source>
</evidence>
<evidence type="ECO:0000256" key="5">
    <source>
        <dbReference type="ARBA" id="ARBA00023125"/>
    </source>
</evidence>
<keyword evidence="4" id="KW-0805">Transcription regulation</keyword>
<name>A0A6P1GM26_SPHYA</name>
<dbReference type="GO" id="GO:0008270">
    <property type="term" value="F:zinc ion binding"/>
    <property type="evidence" value="ECO:0007669"/>
    <property type="project" value="TreeGrafter"/>
</dbReference>
<dbReference type="Pfam" id="PF01475">
    <property type="entry name" value="FUR"/>
    <property type="match status" value="1"/>
</dbReference>
<evidence type="ECO:0000256" key="3">
    <source>
        <dbReference type="ARBA" id="ARBA00022833"/>
    </source>
</evidence>
<evidence type="ECO:0000256" key="6">
    <source>
        <dbReference type="ARBA" id="ARBA00023163"/>
    </source>
</evidence>
<keyword evidence="3 7" id="KW-0862">Zinc</keyword>
<keyword evidence="2" id="KW-0678">Repressor</keyword>
<dbReference type="PANTHER" id="PTHR33202">
    <property type="entry name" value="ZINC UPTAKE REGULATION PROTEIN"/>
    <property type="match status" value="1"/>
</dbReference>
<keyword evidence="7" id="KW-0479">Metal-binding</keyword>
<reference evidence="9 10" key="1">
    <citation type="submission" date="2019-12" db="EMBL/GenBank/DDBJ databases">
        <title>Functional and genomic insights into the Sphingobium yanoikuyae YC-JY1, a bacterium efficiently degrading bisphenol A.</title>
        <authorList>
            <person name="Jia Y."/>
            <person name="Li X."/>
            <person name="Wang J."/>
            <person name="Eltoukhy A."/>
            <person name="Lamraoui I."/>
            <person name="Yan Y."/>
        </authorList>
    </citation>
    <scope>NUCLEOTIDE SEQUENCE [LARGE SCALE GENOMIC DNA]</scope>
    <source>
        <strain evidence="9 10">YC-JY1</strain>
    </source>
</reference>